<name>A0A1H0HQA6_9RHOB</name>
<dbReference type="InterPro" id="IPR012001">
    <property type="entry name" value="Thiamin_PyroP_enz_TPP-bd_dom"/>
</dbReference>
<evidence type="ECO:0000313" key="9">
    <source>
        <dbReference type="Proteomes" id="UP000324252"/>
    </source>
</evidence>
<keyword evidence="3 4" id="KW-0786">Thiamine pyrophosphate</keyword>
<dbReference type="NCBIfam" id="NF006052">
    <property type="entry name" value="PRK08199.1"/>
    <property type="match status" value="1"/>
</dbReference>
<organism evidence="8 9">
    <name type="scientific">Lutimaribacter pacificus</name>
    <dbReference type="NCBI Taxonomy" id="391948"/>
    <lineage>
        <taxon>Bacteria</taxon>
        <taxon>Pseudomonadati</taxon>
        <taxon>Pseudomonadota</taxon>
        <taxon>Alphaproteobacteria</taxon>
        <taxon>Rhodobacterales</taxon>
        <taxon>Roseobacteraceae</taxon>
        <taxon>Lutimaribacter</taxon>
    </lineage>
</organism>
<dbReference type="InterPro" id="IPR000399">
    <property type="entry name" value="TPP-bd_CS"/>
</dbReference>
<evidence type="ECO:0000259" key="7">
    <source>
        <dbReference type="Pfam" id="PF02776"/>
    </source>
</evidence>
<dbReference type="PROSITE" id="PS00187">
    <property type="entry name" value="TPP_ENZYMES"/>
    <property type="match status" value="1"/>
</dbReference>
<evidence type="ECO:0000256" key="1">
    <source>
        <dbReference type="ARBA" id="ARBA00007812"/>
    </source>
</evidence>
<sequence>MMDRAKTRAADHMAKVLAGLGADRMFCVPGESYLTFLDALHGQTAIDLVVCRHEGGAGMMAVADAKLTGRPGLVAVSRGPGATNASIALHLAQQDAVPLVCLVGQVARFERGRGAFQEVDYTQMFGGIAKGVWEVTEGAKLAETLARAWALSMSGTPGPVVIALPEDMLSDPVDGDLPAPVRVPRTGVAPGDVARAAEMLARAERPLIVAGGGLDNDVGRRALADLAQAHGVPVALSFKHQEIFDNSSQLYAGHLGFKIPAPMVGALQKADLIMAIGTRMGDTPSQGYRLPKAPKPDQPFIHVWPDPDVLGQVFETDLPLACDPALFCAALAGAEAAQPSARTLWAAEVNGVARQLADITPTDQVDGLDFGAVASELARQAPRDSIVVTDSGNFAGWVHLSWPWDGTQKAIGAVGGAMGLGVPGAVAAALRYPEKTVLGFAGDGGVLMTGNELATAIARGAAPKIVVSDNRTYGTIRLHQERDHPDRISGTDLVNPDFVAWAEAFGLKGFSIEKGDDIAGIVGAFLSHDGPALLAVRSSAEAISAYTTISALHARMGGNRG</sequence>
<accession>A0A1H0HQA6</accession>
<keyword evidence="2" id="KW-0808">Transferase</keyword>
<dbReference type="PANTHER" id="PTHR18968:SF120">
    <property type="entry name" value="ACETOLACTATE SYNTHASE LARGE SUBUNIT"/>
    <property type="match status" value="1"/>
</dbReference>
<comment type="similarity">
    <text evidence="1 4">Belongs to the TPP enzyme family.</text>
</comment>
<dbReference type="PANTHER" id="PTHR18968">
    <property type="entry name" value="THIAMINE PYROPHOSPHATE ENZYMES"/>
    <property type="match status" value="1"/>
</dbReference>
<dbReference type="RefSeq" id="WP_223228058.1">
    <property type="nucleotide sequence ID" value="NZ_FNIO01000004.1"/>
</dbReference>
<evidence type="ECO:0000256" key="4">
    <source>
        <dbReference type="RuleBase" id="RU362132"/>
    </source>
</evidence>
<dbReference type="GO" id="GO:0030976">
    <property type="term" value="F:thiamine pyrophosphate binding"/>
    <property type="evidence" value="ECO:0007669"/>
    <property type="project" value="InterPro"/>
</dbReference>
<evidence type="ECO:0000256" key="2">
    <source>
        <dbReference type="ARBA" id="ARBA00022679"/>
    </source>
</evidence>
<dbReference type="CDD" id="cd00568">
    <property type="entry name" value="TPP_enzymes"/>
    <property type="match status" value="1"/>
</dbReference>
<dbReference type="InterPro" id="IPR045229">
    <property type="entry name" value="TPP_enz"/>
</dbReference>
<gene>
    <name evidence="8" type="ORF">SAMN05444142_104334</name>
</gene>
<feature type="domain" description="Thiamine pyrophosphate enzyme central" evidence="5">
    <location>
        <begin position="193"/>
        <end position="331"/>
    </location>
</feature>
<dbReference type="InterPro" id="IPR011766">
    <property type="entry name" value="TPP_enzyme_TPP-bd"/>
</dbReference>
<dbReference type="Pfam" id="PF02775">
    <property type="entry name" value="TPP_enzyme_C"/>
    <property type="match status" value="1"/>
</dbReference>
<evidence type="ECO:0000259" key="5">
    <source>
        <dbReference type="Pfam" id="PF00205"/>
    </source>
</evidence>
<dbReference type="Pfam" id="PF00205">
    <property type="entry name" value="TPP_enzyme_M"/>
    <property type="match status" value="1"/>
</dbReference>
<dbReference type="GO" id="GO:0003984">
    <property type="term" value="F:acetolactate synthase activity"/>
    <property type="evidence" value="ECO:0007669"/>
    <property type="project" value="TreeGrafter"/>
</dbReference>
<dbReference type="InterPro" id="IPR029035">
    <property type="entry name" value="DHS-like_NAD/FAD-binding_dom"/>
</dbReference>
<evidence type="ECO:0000259" key="6">
    <source>
        <dbReference type="Pfam" id="PF02775"/>
    </source>
</evidence>
<proteinExistence type="inferred from homology"/>
<dbReference type="EMBL" id="FQZZ01000004">
    <property type="protein sequence ID" value="SHK32625.1"/>
    <property type="molecule type" value="Genomic_DNA"/>
</dbReference>
<dbReference type="GO" id="GO:0000287">
    <property type="term" value="F:magnesium ion binding"/>
    <property type="evidence" value="ECO:0007669"/>
    <property type="project" value="InterPro"/>
</dbReference>
<dbReference type="InterPro" id="IPR029061">
    <property type="entry name" value="THDP-binding"/>
</dbReference>
<dbReference type="FunFam" id="3.40.50.970:FF:000007">
    <property type="entry name" value="Acetolactate synthase"/>
    <property type="match status" value="1"/>
</dbReference>
<dbReference type="SUPFAM" id="SSF52467">
    <property type="entry name" value="DHS-like NAD/FAD-binding domain"/>
    <property type="match status" value="1"/>
</dbReference>
<feature type="domain" description="Thiamine pyrophosphate enzyme TPP-binding" evidence="6">
    <location>
        <begin position="390"/>
        <end position="536"/>
    </location>
</feature>
<dbReference type="Gene3D" id="3.40.50.1220">
    <property type="entry name" value="TPP-binding domain"/>
    <property type="match status" value="1"/>
</dbReference>
<keyword evidence="9" id="KW-1185">Reference proteome</keyword>
<feature type="domain" description="Thiamine pyrophosphate enzyme N-terminal TPP-binding" evidence="7">
    <location>
        <begin position="8"/>
        <end position="124"/>
    </location>
</feature>
<dbReference type="SUPFAM" id="SSF52518">
    <property type="entry name" value="Thiamin diphosphate-binding fold (THDP-binding)"/>
    <property type="match status" value="2"/>
</dbReference>
<reference evidence="8 9" key="1">
    <citation type="submission" date="2016-11" db="EMBL/GenBank/DDBJ databases">
        <authorList>
            <person name="Varghese N."/>
            <person name="Submissions S."/>
        </authorList>
    </citation>
    <scope>NUCLEOTIDE SEQUENCE [LARGE SCALE GENOMIC DNA]</scope>
    <source>
        <strain evidence="8 9">DSM 29620</strain>
    </source>
</reference>
<protein>
    <submittedName>
        <fullName evidence="8">Acetolactate synthase-1/2/3 large subunit</fullName>
    </submittedName>
</protein>
<dbReference type="AlphaFoldDB" id="A0A1H0HQA6"/>
<dbReference type="Proteomes" id="UP000324252">
    <property type="component" value="Unassembled WGS sequence"/>
</dbReference>
<dbReference type="GO" id="GO:0005948">
    <property type="term" value="C:acetolactate synthase complex"/>
    <property type="evidence" value="ECO:0007669"/>
    <property type="project" value="TreeGrafter"/>
</dbReference>
<dbReference type="Pfam" id="PF02776">
    <property type="entry name" value="TPP_enzyme_N"/>
    <property type="match status" value="1"/>
</dbReference>
<dbReference type="Gene3D" id="3.40.50.970">
    <property type="match status" value="2"/>
</dbReference>
<dbReference type="CDD" id="cd07035">
    <property type="entry name" value="TPP_PYR_POX_like"/>
    <property type="match status" value="1"/>
</dbReference>
<dbReference type="GO" id="GO:0009097">
    <property type="term" value="P:isoleucine biosynthetic process"/>
    <property type="evidence" value="ECO:0007669"/>
    <property type="project" value="TreeGrafter"/>
</dbReference>
<evidence type="ECO:0000313" key="8">
    <source>
        <dbReference type="EMBL" id="SHK32625.1"/>
    </source>
</evidence>
<evidence type="ECO:0000256" key="3">
    <source>
        <dbReference type="ARBA" id="ARBA00023052"/>
    </source>
</evidence>
<dbReference type="InterPro" id="IPR012000">
    <property type="entry name" value="Thiamin_PyroP_enz_cen_dom"/>
</dbReference>
<dbReference type="GO" id="GO:0050660">
    <property type="term" value="F:flavin adenine dinucleotide binding"/>
    <property type="evidence" value="ECO:0007669"/>
    <property type="project" value="TreeGrafter"/>
</dbReference>
<dbReference type="GO" id="GO:0009099">
    <property type="term" value="P:L-valine biosynthetic process"/>
    <property type="evidence" value="ECO:0007669"/>
    <property type="project" value="TreeGrafter"/>
</dbReference>